<reference evidence="3" key="1">
    <citation type="submission" date="2016-11" db="UniProtKB">
        <authorList>
            <consortium name="WormBaseParasite"/>
        </authorList>
    </citation>
    <scope>IDENTIFICATION</scope>
</reference>
<evidence type="ECO:0000256" key="1">
    <source>
        <dbReference type="SAM" id="MobiDB-lite"/>
    </source>
</evidence>
<feature type="region of interest" description="Disordered" evidence="1">
    <location>
        <begin position="178"/>
        <end position="296"/>
    </location>
</feature>
<dbReference type="Proteomes" id="UP000095284">
    <property type="component" value="Unplaced"/>
</dbReference>
<dbReference type="AlphaFoldDB" id="A0A1I7RYK7"/>
<sequence length="296" mass="34287">MAPTEEPNAPSYPLTPFCGRHDPRPFATFLQQYARMCDARKLGRKKAAELIPHCLADEAMVVYNNLDRELIRAEEPEEILNAIARAVPIAGKQGKARRDFFEKTWAEGESVLGLVEELRDLATYAFPSEEHGELASAVQESQVRAQLVAALPRQPAGQAKTLVQILLAHPVQRKLARLNPFHNRRGKRAPFAGPRNFNPRYNNFRENHPNNRKRRREPHQISNQEDRPRRSEASLNLFHDSYDRPTNEPGPSHWDAQEPQYDDEYDDAEDYSEDPYEDDYQEDQDDYEEYDEEEED</sequence>
<evidence type="ECO:0000313" key="3">
    <source>
        <dbReference type="WBParaSite" id="BXY_0582400.1"/>
    </source>
</evidence>
<dbReference type="WBParaSite" id="BXY_0582400.1">
    <property type="protein sequence ID" value="BXY_0582400.1"/>
    <property type="gene ID" value="BXY_0582400"/>
</dbReference>
<name>A0A1I7RYK7_BURXY</name>
<organism evidence="2 3">
    <name type="scientific">Bursaphelenchus xylophilus</name>
    <name type="common">Pinewood nematode worm</name>
    <name type="synonym">Aphelenchoides xylophilus</name>
    <dbReference type="NCBI Taxonomy" id="6326"/>
    <lineage>
        <taxon>Eukaryota</taxon>
        <taxon>Metazoa</taxon>
        <taxon>Ecdysozoa</taxon>
        <taxon>Nematoda</taxon>
        <taxon>Chromadorea</taxon>
        <taxon>Rhabditida</taxon>
        <taxon>Tylenchina</taxon>
        <taxon>Tylenchomorpha</taxon>
        <taxon>Aphelenchoidea</taxon>
        <taxon>Aphelenchoididae</taxon>
        <taxon>Bursaphelenchus</taxon>
    </lineage>
</organism>
<protein>
    <submittedName>
        <fullName evidence="3">Uncharacterized protein</fullName>
    </submittedName>
</protein>
<evidence type="ECO:0000313" key="2">
    <source>
        <dbReference type="Proteomes" id="UP000095284"/>
    </source>
</evidence>
<feature type="compositionally biased region" description="Basic residues" evidence="1">
    <location>
        <begin position="178"/>
        <end position="188"/>
    </location>
</feature>
<accession>A0A1I7RYK7</accession>
<feature type="compositionally biased region" description="Acidic residues" evidence="1">
    <location>
        <begin position="260"/>
        <end position="296"/>
    </location>
</feature>
<proteinExistence type="predicted"/>